<feature type="repeat" description="WD" evidence="11">
    <location>
        <begin position="3305"/>
        <end position="3336"/>
    </location>
</feature>
<feature type="compositionally biased region" description="Acidic residues" evidence="13">
    <location>
        <begin position="1323"/>
        <end position="1332"/>
    </location>
</feature>
<evidence type="ECO:0000256" key="5">
    <source>
        <dbReference type="ARBA" id="ARBA00022490"/>
    </source>
</evidence>
<dbReference type="InterPro" id="IPR036322">
    <property type="entry name" value="WD40_repeat_dom_sf"/>
</dbReference>
<feature type="repeat" description="RCC1" evidence="12">
    <location>
        <begin position="3867"/>
        <end position="3918"/>
    </location>
</feature>
<dbReference type="GO" id="GO:0061630">
    <property type="term" value="F:ubiquitin protein ligase activity"/>
    <property type="evidence" value="ECO:0007669"/>
    <property type="project" value="UniProtKB-EC"/>
</dbReference>
<dbReference type="EC" id="2.3.2.26" evidence="4"/>
<feature type="region of interest" description="Disordered" evidence="13">
    <location>
        <begin position="2414"/>
        <end position="2435"/>
    </location>
</feature>
<dbReference type="Gene3D" id="3.30.2160.10">
    <property type="entry name" value="Hect, E3 ligase catalytic domain"/>
    <property type="match status" value="1"/>
</dbReference>
<evidence type="ECO:0000256" key="8">
    <source>
        <dbReference type="ARBA" id="ARBA00022737"/>
    </source>
</evidence>
<feature type="compositionally biased region" description="Polar residues" evidence="13">
    <location>
        <begin position="2318"/>
        <end position="2327"/>
    </location>
</feature>
<evidence type="ECO:0000256" key="2">
    <source>
        <dbReference type="ARBA" id="ARBA00004496"/>
    </source>
</evidence>
<dbReference type="CDD" id="cd14401">
    <property type="entry name" value="UBA_HERC1"/>
    <property type="match status" value="1"/>
</dbReference>
<dbReference type="InterPro" id="IPR013320">
    <property type="entry name" value="ConA-like_dom_sf"/>
</dbReference>
<keyword evidence="6" id="KW-0597">Phosphoprotein</keyword>
<comment type="caution">
    <text evidence="16">The sequence shown here is derived from an EMBL/GenBank/DDBJ whole genome shotgun (WGS) entry which is preliminary data.</text>
</comment>
<feature type="repeat" description="RCC1" evidence="12">
    <location>
        <begin position="527"/>
        <end position="576"/>
    </location>
</feature>
<dbReference type="CDD" id="cd12881">
    <property type="entry name" value="SPRY_HERC1"/>
    <property type="match status" value="1"/>
</dbReference>
<feature type="repeat" description="RCC1" evidence="12">
    <location>
        <begin position="3762"/>
        <end position="3813"/>
    </location>
</feature>
<dbReference type="Gene3D" id="3.90.1750.10">
    <property type="entry name" value="Hect, E3 ligase catalytic domains"/>
    <property type="match status" value="1"/>
</dbReference>
<dbReference type="PROSITE" id="PS50082">
    <property type="entry name" value="WD_REPEATS_2"/>
    <property type="match status" value="2"/>
</dbReference>
<feature type="repeat" description="RCC1" evidence="12">
    <location>
        <begin position="3814"/>
        <end position="3865"/>
    </location>
</feature>
<dbReference type="GO" id="GO:0009966">
    <property type="term" value="P:regulation of signal transduction"/>
    <property type="evidence" value="ECO:0007669"/>
    <property type="project" value="UniProtKB-ARBA"/>
</dbReference>
<proteinExistence type="predicted"/>
<evidence type="ECO:0000256" key="1">
    <source>
        <dbReference type="ARBA" id="ARBA00000885"/>
    </source>
</evidence>
<keyword evidence="17" id="KW-1185">Reference proteome</keyword>
<gene>
    <name evidence="16" type="ORF">R5R35_011478</name>
</gene>
<dbReference type="SMART" id="SM00320">
    <property type="entry name" value="WD40"/>
    <property type="match status" value="7"/>
</dbReference>
<evidence type="ECO:0000256" key="11">
    <source>
        <dbReference type="PROSITE-ProRule" id="PRU00221"/>
    </source>
</evidence>
<dbReference type="PROSITE" id="PS50012">
    <property type="entry name" value="RCC1_3"/>
    <property type="match status" value="12"/>
</dbReference>
<feature type="active site" description="Glycyl thioester intermediate" evidence="10">
    <location>
        <position position="4469"/>
    </location>
</feature>
<dbReference type="Gene3D" id="3.30.2410.10">
    <property type="entry name" value="Hect, E3 ligase catalytic domain"/>
    <property type="match status" value="1"/>
</dbReference>
<dbReference type="InterPro" id="IPR051625">
    <property type="entry name" value="Signaling_Regulatory_Domain"/>
</dbReference>
<feature type="compositionally biased region" description="Basic and acidic residues" evidence="13">
    <location>
        <begin position="2047"/>
        <end position="2061"/>
    </location>
</feature>
<dbReference type="Proteomes" id="UP001378592">
    <property type="component" value="Unassembled WGS sequence"/>
</dbReference>
<keyword evidence="7" id="KW-0808">Transferase</keyword>
<evidence type="ECO:0000256" key="6">
    <source>
        <dbReference type="ARBA" id="ARBA00022553"/>
    </source>
</evidence>
<evidence type="ECO:0000256" key="10">
    <source>
        <dbReference type="PROSITE-ProRule" id="PRU00104"/>
    </source>
</evidence>
<dbReference type="PROSITE" id="PS50294">
    <property type="entry name" value="WD_REPEATS_REGION"/>
    <property type="match status" value="2"/>
</dbReference>
<dbReference type="PANTHER" id="PTHR22872">
    <property type="entry name" value="BTK-BINDING PROTEIN-RELATED"/>
    <property type="match status" value="1"/>
</dbReference>
<feature type="repeat" description="RCC1" evidence="12">
    <location>
        <begin position="681"/>
        <end position="733"/>
    </location>
</feature>
<dbReference type="Pfam" id="PF00622">
    <property type="entry name" value="SPRY"/>
    <property type="match status" value="1"/>
</dbReference>
<dbReference type="SUPFAM" id="SSF49899">
    <property type="entry name" value="Concanavalin A-like lectins/glucanases"/>
    <property type="match status" value="1"/>
</dbReference>
<dbReference type="SUPFAM" id="SSF50985">
    <property type="entry name" value="RCC1/BLIP-II"/>
    <property type="match status" value="2"/>
</dbReference>
<dbReference type="PANTHER" id="PTHR22872:SF6">
    <property type="entry name" value="E3 UBIQUITIN-PROTEIN LIGASE HERC1-RELATED"/>
    <property type="match status" value="1"/>
</dbReference>
<evidence type="ECO:0000256" key="9">
    <source>
        <dbReference type="ARBA" id="ARBA00022786"/>
    </source>
</evidence>
<dbReference type="Gene3D" id="2.130.10.10">
    <property type="entry name" value="YVTN repeat-like/Quinoprotein amine dehydrogenase"/>
    <property type="match status" value="1"/>
</dbReference>
<feature type="region of interest" description="Disordered" evidence="13">
    <location>
        <begin position="1296"/>
        <end position="1340"/>
    </location>
</feature>
<dbReference type="PROSITE" id="PS50237">
    <property type="entry name" value="HECT"/>
    <property type="match status" value="1"/>
</dbReference>
<comment type="subcellular location">
    <subcellularLocation>
        <location evidence="2">Cytoplasm</location>
    </subcellularLocation>
</comment>
<comment type="pathway">
    <text evidence="3">Protein modification; protein ubiquitination.</text>
</comment>
<dbReference type="PROSITE" id="PS00626">
    <property type="entry name" value="RCC1_2"/>
    <property type="match status" value="2"/>
</dbReference>
<dbReference type="Pfam" id="PF25390">
    <property type="entry name" value="WD40_RLD"/>
    <property type="match status" value="2"/>
</dbReference>
<keyword evidence="11" id="KW-0853">WD repeat</keyword>
<dbReference type="Gene3D" id="2.60.120.920">
    <property type="match status" value="1"/>
</dbReference>
<feature type="region of interest" description="Disordered" evidence="13">
    <location>
        <begin position="2312"/>
        <end position="2338"/>
    </location>
</feature>
<dbReference type="Pfam" id="PF00632">
    <property type="entry name" value="HECT"/>
    <property type="match status" value="1"/>
</dbReference>
<feature type="repeat" description="RCC1" evidence="12">
    <location>
        <begin position="630"/>
        <end position="680"/>
    </location>
</feature>
<dbReference type="InterPro" id="IPR001870">
    <property type="entry name" value="B30.2/SPRY"/>
</dbReference>
<evidence type="ECO:0000256" key="7">
    <source>
        <dbReference type="ARBA" id="ARBA00022679"/>
    </source>
</evidence>
<evidence type="ECO:0000313" key="17">
    <source>
        <dbReference type="Proteomes" id="UP001378592"/>
    </source>
</evidence>
<keyword evidence="9 10" id="KW-0833">Ubl conjugation pathway</keyword>
<dbReference type="InterPro" id="IPR000569">
    <property type="entry name" value="HECT_dom"/>
</dbReference>
<dbReference type="Pfam" id="PF00415">
    <property type="entry name" value="RCC1"/>
    <property type="match status" value="3"/>
</dbReference>
<dbReference type="EMBL" id="JAZDUA010000289">
    <property type="protein sequence ID" value="KAK7862055.1"/>
    <property type="molecule type" value="Genomic_DNA"/>
</dbReference>
<dbReference type="Gene3D" id="2.130.10.30">
    <property type="entry name" value="Regulator of chromosome condensation 1/beta-lactamase-inhibitor protein II"/>
    <property type="match status" value="2"/>
</dbReference>
<evidence type="ECO:0000259" key="14">
    <source>
        <dbReference type="PROSITE" id="PS50188"/>
    </source>
</evidence>
<dbReference type="CDD" id="cd00078">
    <property type="entry name" value="HECTc"/>
    <property type="match status" value="1"/>
</dbReference>
<dbReference type="SUPFAM" id="SSF56204">
    <property type="entry name" value="Hect, E3 ligase catalytic domain"/>
    <property type="match status" value="1"/>
</dbReference>
<protein>
    <recommendedName>
        <fullName evidence="4">HECT-type E3 ubiquitin transferase</fullName>
        <ecNumber evidence="4">2.3.2.26</ecNumber>
    </recommendedName>
</protein>
<feature type="repeat" description="RCC1" evidence="12">
    <location>
        <begin position="474"/>
        <end position="526"/>
    </location>
</feature>
<dbReference type="FunFam" id="3.30.2410.10:FF:000006">
    <property type="entry name" value="probable E3 ubiquitin-protein ligase HERC1 isoform X2"/>
    <property type="match status" value="1"/>
</dbReference>
<dbReference type="SMART" id="SM00449">
    <property type="entry name" value="SPRY"/>
    <property type="match status" value="1"/>
</dbReference>
<dbReference type="PROSITE" id="PS50188">
    <property type="entry name" value="B302_SPRY"/>
    <property type="match status" value="1"/>
</dbReference>
<feature type="domain" description="HECT" evidence="15">
    <location>
        <begin position="4159"/>
        <end position="4506"/>
    </location>
</feature>
<feature type="compositionally biased region" description="Polar residues" evidence="13">
    <location>
        <begin position="2028"/>
        <end position="2046"/>
    </location>
</feature>
<dbReference type="GO" id="GO:0005737">
    <property type="term" value="C:cytoplasm"/>
    <property type="evidence" value="ECO:0007669"/>
    <property type="project" value="UniProtKB-SubCell"/>
</dbReference>
<feature type="repeat" description="RCC1" evidence="12">
    <location>
        <begin position="3971"/>
        <end position="4022"/>
    </location>
</feature>
<dbReference type="Pfam" id="PF00400">
    <property type="entry name" value="WD40"/>
    <property type="match status" value="3"/>
</dbReference>
<feature type="repeat" description="RCC1" evidence="12">
    <location>
        <begin position="421"/>
        <end position="473"/>
    </location>
</feature>
<dbReference type="InterPro" id="IPR003877">
    <property type="entry name" value="SPRY_dom"/>
</dbReference>
<dbReference type="PRINTS" id="PR00633">
    <property type="entry name" value="RCCNDNSATION"/>
</dbReference>
<feature type="repeat" description="RCC1" evidence="12">
    <location>
        <begin position="3919"/>
        <end position="3970"/>
    </location>
</feature>
<feature type="region of interest" description="Disordered" evidence="13">
    <location>
        <begin position="2028"/>
        <end position="2061"/>
    </location>
</feature>
<evidence type="ECO:0000256" key="13">
    <source>
        <dbReference type="SAM" id="MobiDB-lite"/>
    </source>
</evidence>
<comment type="catalytic activity">
    <reaction evidence="1">
        <text>S-ubiquitinyl-[E2 ubiquitin-conjugating enzyme]-L-cysteine + [acceptor protein]-L-lysine = [E2 ubiquitin-conjugating enzyme]-L-cysteine + N(6)-ubiquitinyl-[acceptor protein]-L-lysine.</text>
        <dbReference type="EC" id="2.3.2.26"/>
    </reaction>
</comment>
<dbReference type="InterPro" id="IPR009091">
    <property type="entry name" value="RCC1/BLIP-II"/>
</dbReference>
<dbReference type="SMART" id="SM00119">
    <property type="entry name" value="HECTc"/>
    <property type="match status" value="1"/>
</dbReference>
<accession>A0AAN9VHR6</accession>
<dbReference type="InterPro" id="IPR015943">
    <property type="entry name" value="WD40/YVTN_repeat-like_dom_sf"/>
</dbReference>
<dbReference type="InterPro" id="IPR035983">
    <property type="entry name" value="Hect_E3_ubiquitin_ligase"/>
</dbReference>
<feature type="compositionally biased region" description="Basic and acidic residues" evidence="13">
    <location>
        <begin position="1312"/>
        <end position="1322"/>
    </location>
</feature>
<feature type="repeat" description="RCC1" evidence="12">
    <location>
        <begin position="3658"/>
        <end position="3706"/>
    </location>
</feature>
<dbReference type="InterPro" id="IPR001680">
    <property type="entry name" value="WD40_rpt"/>
</dbReference>
<feature type="repeat" description="WD" evidence="11">
    <location>
        <begin position="3106"/>
        <end position="3147"/>
    </location>
</feature>
<sequence length="4519" mass="490308">MKSVPMSNVKMKWLDHLNSVWAGENCDNVCTRDGVFLLYERLVANKEVVISPSTSSVLNQNPVLPDFECESPSVGELEHHVTALLNSQFELARSVCGESPFSVVLRQRLLVLWRIFHSVSTKYHDKEKYSLAQVKSQSSTHDNETRSESNESSSDRSCSSSQALIEMGVKTGLSLLFTLLRQSWHNAALTGSINLCNEVLTTAAEVVRNLPPLALANESQITPLGAQGLREVTKFLRQAALPSSGADTTGQLLASELLLALALQRGSLSHLLDWIDMALCASASNPTATITATVFVEAISLMHSSVAGTAGVISSVQKPAADERGHVPLYQAAMYLMEELVLLACDYTHSCLGVDKRDPPSCSGNTAADKCDVYVCGSNSSHQVAEESQEKILVPRLARAFTQVQQVEAGQYCSFIIHTNGTLSACGKGSYGRLGLGDSNNQQQPKRVAIDGVVRKVSSSKGSDGHTLALTDDGKVYSWGDGDYGKLGHGNCTTQKQPRLIGGILSGKMVKYIHAGYRHSAAITDEGELYTWGEGDHGRLGHGDYNGRNMPTLVRDIAGVGSVACGSAHTIAVSIDGKTVWSFGSGDNGKLGHGDTHKTARPKVIEALQGMHIHKVAAGSQFSLALTSNGQIYTWGFGACLGCRGGETTALLPQLVEDLASLRVVDAAIGDSHVLALTHDCEVFAWGNNSMGQCGQGHSTSPVHRPHRVLGLTGVPIHQISAGTSHSVFWTALPIDRQVVSWHRPFCVDLQEGTFSLLRAFLEKYCSGFGQDACPPPFPHPDDHHRFVSLCLKLLCAHLSLALTGGLASSVLGSQARPLMHLLFRLVDIPTPKNVEAVVNDTLAIGAPMLLPPLRERMELLHSLLPQGSNLTKGQKLLLGIILTSLEDHGHVSALLGYSHWTEPVSSASRTADSDLHSHLRLAEVLMKTLLGNLSAHTMECLDSLEKTLEQGENVVSDSVSSVSNLYTLLSSLQTHLVAYCSMSNNEFPAVNQSIELLQNHLKILLPLASDIFTSSASIASSHPGAVCHLFGVLHQSLAGAMLSKLLHSLLLLSVPSVQPLLFHLLGALTTLDKLNHLLPSAQCSQLDNTSSSEANTPTPGELAEHAWLWLLDLERACSLLVGRCLGGLLAGSPLADEEELAQHWLSHALFSHGLEKPEVNVGLRVKHISYQLLSGSDDSSNWLELGIMPLEPSMQAWKDLALPTTSGVGVGSGGVATSQLYEQLLEHAQSHDWDTCEVEDEPLLELLTRVALVTMLKHTGLLTQPSQHIDANHVAVHEVYQMVFELRRRILSAKSHGSVPQDEDIVSLSHNPEEDSGRDERLDDTDVDDTQSEGGGASPLVAADGYEMLAQCMLQRSLFLLLAVRGPENPFTDLDNAQTEDDNDKLLMARVQVELGGNVGPVSLRRQLAAILRFVSGEPAERPLLACGADIDMGWGSDPVLLGSAMQRQHERAERRLSALNQILELVQDADKEDQSSLLSCVQQQLLIGCFVLDGVSVPGEPVTSAQLHHYLDNVRAASQALQSQICSTAHRIYSLLVSFLSRAQDQTGTSHQIDVLTVYALSVRYQPCDLVLSVTCGLLPLLGKLCSGDAPSPFDDRGRQGQGILTVASMRLLHILAMSSGIHAHQLSRPIIESVVDLMLAQLEHILSCTRPGTSRRELRSAERQLGDFLVFVRRVASSSVLRTLLASRQWTQMLLTVVGQRTSAGEEQVNLPRIHSLRPRLLALQLLAAVLPSLDPSTGTEHKEQVVRELFCQLVANMWVLPQAMAEHQALHKQKELQRKLCQLNSPGEVWLDSDMCEENVPVQEMGFDVEKCLCCTVEGGQTLVHGPGGRGYGLGNTAITSGCYQWKFLIVKENKGNEGTCVGVARYPIKDYSHRTTTDMWLYRAYSGNLYHNGELPQCLASFTQGDYITVVLDLDARTVSFGKNGEEPHLAFEDVDGTELFPCVMFYSTNPGEKVKMTDMQVRGTPRDMLPGDPHCAPQAAVLAEAHISLLRRLGATDTWAQQVNDCLVERLNQARELLPPCESQTEWPFPSKSTDANISPKSEDIQEEQEGKTKPRDADWMKHVNLEQLCKEVWPALAVVGGVDRGLRVGGQCVHRPTGRRATVLGTLKQGLASVKVQWDDADASVSDGLLSALEPCEPFPFHPNRLIGLSPDIILQIARLSGLTGELTFPMCDLTMAELELVNPTPVPPPAPQRRHSTTSSITMTRTVESLTNEMVSSIIGEVTRRGSADRLTGEHRTKDLEDEASTKDMTAARAANIKLLECEVVCLRLAFLQLAALKTLATLLSCGRYAELLLVPHTIPTSPLHKEVQNDGQTEQQVPSEVEETKNEPAMQEEQALRTALQTLTKFLVQKSVEPCHLRNLVSIGELERVHTVLHSMYMKAKAEECFHISETETQIRSLTSSREIAHAPQENSQENGVPRAAHNAVSASPSSLSRIVRGIAPHPPVQPPSTLPLAVALCSFSEFSSPQLGSPSLSNKPTPQSAPLLRAHRLRSPSPPPPPIAAPLMEMGFSLKHVQKAINATGSNGDMSAHTINQLATWMIEHPCIDSDLSESTSEECGLSAGADILLSRPQRLVEASQCSPELDLSVVRRGPGLGPRRRPCSDIRNYLAERERAAQDRERQHVRGEAQPLYGAAAAVTSDLDLQASDGAGTSSGVFPTADLHLDCSPPPLCGICHQTSFHLAGHMLSAHPGCGHLWGAGYCGNIIGTNYLMCTKCQDKYSLQFQCYPKQGESSCIQAGQSGSHPHVPPTNLAQTIAPDLMANAANSDEVEVDMLAVAVDDRVGLLTESFLKRQVSPEPLPFKEWDPLGASSVPNVTVDTNFSAPHQSGLHRLGGSKSLGEQASLLVSSQDRITALHRTTAAAQVLIARSIVMSVLSLLSVSSSSCSLADGLAAVSLSDIRKVVRLMGLTAGGRIELPQDLPAAEGMAPGPPSGLPLAQLASHLPPTAATCLSYLSQAIAALAQTDTQASKLVVHMCTKELMAAAMGNMNQPTASFAVTQALVSLLASHGGTALTEYPREEKQLVSPTESPNSPLQLADALAACVLSPRLAAEYRQWASQQLVKCIAAKATVLPASSVENLNFADLSGVMPPCPTTELEGHGNRVSYTCWSESLNLLATCGSDGTVRIWSTADHSQTFLEHTVVFHKADGAYGSELDGEIISHLGWSPSGRFIAAAMQDTVNIWHLPENSSSSLGSEKLHITTLSGWVTCCTWPQQRPQLDLSSPENLLVGTINGLVVLLTVSPTGLQREDLPQHQRDCAPITHMEWFDEEKEFAIAYNDGVIHLGRKNANYQLHSFVAHQGTLASMKWDPTGRILATCGADGVCRLWHQTETSWRCLHTLMPSHEPVSLQWSPYVGKSSQPLLLCAGTMQGSVNVWTVPDGLEEQQTTAGPHLVMTLQGHLYHPVTTLAIHQEGLLLATGCHKGPSGVVNIWSLQDGSLLQTQTGTGGVHSLSWMRSVGLAVCFSRCKDVRIVHYTVQKLALERVLAASRGALLRQGVSGLQAAPCLRALLLSFPALLREQYQYEKPLVVSGEQLLHSDHLKCLAALALALQLDHVLCLQLSPPNCTQYGTVAPEWQWLHVFGVGVRTAEALVNRTPLPEEFCSYACSLTEEEEEPAVTNNTAWSLKADEQIMAWSTQQPHDWQMGGKCQAFLWGSGRHGQLGEAGRSSLVPAVTDSFSGAQQIVCGQNCTFVIQANGTVLACGEGSYGRLGQGNSDDLHSLNIISSLQGFVIVALATSCGSDGHSLALAESGEVFSWGDGDYGKLGHGNSDRQRRPRQIEALQNEEVVQVACGFKHSAVVTADGKLFTFGNGDYGRLGLGCMANKKLPERVAALEGYSVGQVACGLNHTVCVSSDGSTVWSFGDGDYGKLGLGNTTTQRTPQKVELLCGLGIKRVCCGTQFTVFLTHNGRLFTCGMDRLIGQPESRARGHTKPQQVPALSSCFVEEVAVGAEHALALTSSGDVWGWGNNCDGQLGLGHTAVIREPQLVTALSGKGIKQISTGRTHSAAWTSPPLPRRCPGVSIPLRFGLPTRIPPQYGHLQGLPITAIQARLKLLHRFSDTLYACWRLLPLCPQQCEWLTPALKVFTSAQLRPLLAPRVYTLPLVRSVGRTMVQGRNYGPQVTVRRLATRGRRCKPIFVQVARQVVKMKPAELRLPSRAWKVKLVGEGADDAGGVFDDTITEMCQELISGSVPLLVPTPNALNDTGYNRDRYLLNPQLCSVQHISWFKFLGILFGVAVRTKKPLAVPLAPLVWKLLVGEPATMDDLEETDSLYAQSLRGIRDIHLSGVTETTFHEVIPLECFEGTSCTGKVVPIIPGGRSVPLTFHNRLQYVEQAVHFRLHEMDLQVAAMREGMAWIMPVPLLSLVTAQHLEQLVCGLPHISIQLLRKVVRYRELDESSQLVQWLWDVLEGFTNAERVLFMRFVSGRSRLPANLADLSQRFQVMKVDRAPDGLPTAQTCFFQLRLPPYSSQEVLAERLRYAINNCRSIDMDNYMLARNADVGQVSDDEY</sequence>
<feature type="repeat" description="RCC1" evidence="12">
    <location>
        <begin position="578"/>
        <end position="629"/>
    </location>
</feature>
<keyword evidence="8" id="KW-0677">Repeat</keyword>
<reference evidence="16 17" key="1">
    <citation type="submission" date="2024-03" db="EMBL/GenBank/DDBJ databases">
        <title>The genome assembly and annotation of the cricket Gryllus longicercus Weissman &amp; Gray.</title>
        <authorList>
            <person name="Szrajer S."/>
            <person name="Gray D."/>
            <person name="Ylla G."/>
        </authorList>
    </citation>
    <scope>NUCLEOTIDE SEQUENCE [LARGE SCALE GENOMIC DNA]</scope>
    <source>
        <strain evidence="16">DAG 2021-001</strain>
        <tissue evidence="16">Whole body minus gut</tissue>
    </source>
</reference>
<dbReference type="InterPro" id="IPR000408">
    <property type="entry name" value="Reg_chr_condens"/>
</dbReference>
<dbReference type="InterPro" id="IPR058923">
    <property type="entry name" value="RCC1-like_dom"/>
</dbReference>
<feature type="domain" description="B30.2/SPRY" evidence="14">
    <location>
        <begin position="1773"/>
        <end position="1967"/>
    </location>
</feature>
<dbReference type="FunFam" id="2.60.120.920:FF:000015">
    <property type="entry name" value="LOW QUALITY PROTEIN: probable E3 ubiquitin-protein ligase HERC1"/>
    <property type="match status" value="1"/>
</dbReference>
<organism evidence="16 17">
    <name type="scientific">Gryllus longicercus</name>
    <dbReference type="NCBI Taxonomy" id="2509291"/>
    <lineage>
        <taxon>Eukaryota</taxon>
        <taxon>Metazoa</taxon>
        <taxon>Ecdysozoa</taxon>
        <taxon>Arthropoda</taxon>
        <taxon>Hexapoda</taxon>
        <taxon>Insecta</taxon>
        <taxon>Pterygota</taxon>
        <taxon>Neoptera</taxon>
        <taxon>Polyneoptera</taxon>
        <taxon>Orthoptera</taxon>
        <taxon>Ensifera</taxon>
        <taxon>Gryllidea</taxon>
        <taxon>Grylloidea</taxon>
        <taxon>Gryllidae</taxon>
        <taxon>Gryllinae</taxon>
        <taxon>Gryllus</taxon>
    </lineage>
</organism>
<evidence type="ECO:0000256" key="12">
    <source>
        <dbReference type="PROSITE-ProRule" id="PRU00235"/>
    </source>
</evidence>
<feature type="region of interest" description="Disordered" evidence="13">
    <location>
        <begin position="133"/>
        <end position="158"/>
    </location>
</feature>
<dbReference type="InterPro" id="IPR043136">
    <property type="entry name" value="B30.2/SPRY_sf"/>
</dbReference>
<evidence type="ECO:0000313" key="16">
    <source>
        <dbReference type="EMBL" id="KAK7862055.1"/>
    </source>
</evidence>
<dbReference type="SUPFAM" id="SSF50978">
    <property type="entry name" value="WD40 repeat-like"/>
    <property type="match status" value="2"/>
</dbReference>
<evidence type="ECO:0000256" key="4">
    <source>
        <dbReference type="ARBA" id="ARBA00012485"/>
    </source>
</evidence>
<evidence type="ECO:0000259" key="15">
    <source>
        <dbReference type="PROSITE" id="PS50237"/>
    </source>
</evidence>
<name>A0AAN9VHR6_9ORTH</name>
<evidence type="ECO:0000256" key="3">
    <source>
        <dbReference type="ARBA" id="ARBA00004906"/>
    </source>
</evidence>
<keyword evidence="5" id="KW-0963">Cytoplasm</keyword>
<dbReference type="InterPro" id="IPR035768">
    <property type="entry name" value="SPRY_HERC1"/>
</dbReference>